<name>A0ABS7DJL0_9FIRM</name>
<keyword evidence="2" id="KW-1185">Reference proteome</keyword>
<evidence type="ECO:0000313" key="1">
    <source>
        <dbReference type="EMBL" id="MBW7571481.1"/>
    </source>
</evidence>
<organism evidence="1 2">
    <name type="scientific">Caproiciproducens faecalis</name>
    <dbReference type="NCBI Taxonomy" id="2820301"/>
    <lineage>
        <taxon>Bacteria</taxon>
        <taxon>Bacillati</taxon>
        <taxon>Bacillota</taxon>
        <taxon>Clostridia</taxon>
        <taxon>Eubacteriales</taxon>
        <taxon>Acutalibacteraceae</taxon>
        <taxon>Caproiciproducens</taxon>
    </lineage>
</organism>
<comment type="caution">
    <text evidence="1">The sequence shown here is derived from an EMBL/GenBank/DDBJ whole genome shotgun (WGS) entry which is preliminary data.</text>
</comment>
<dbReference type="RefSeq" id="WP_219963889.1">
    <property type="nucleotide sequence ID" value="NZ_JAGFNZ010000001.1"/>
</dbReference>
<gene>
    <name evidence="1" type="ORF">J5W02_01530</name>
</gene>
<dbReference type="EMBL" id="JAGFNZ010000001">
    <property type="protein sequence ID" value="MBW7571481.1"/>
    <property type="molecule type" value="Genomic_DNA"/>
</dbReference>
<dbReference type="Proteomes" id="UP000719942">
    <property type="component" value="Unassembled WGS sequence"/>
</dbReference>
<proteinExistence type="predicted"/>
<protein>
    <submittedName>
        <fullName evidence="1">Uncharacterized protein</fullName>
    </submittedName>
</protein>
<evidence type="ECO:0000313" key="2">
    <source>
        <dbReference type="Proteomes" id="UP000719942"/>
    </source>
</evidence>
<reference evidence="1 2" key="1">
    <citation type="submission" date="2021-03" db="EMBL/GenBank/DDBJ databases">
        <title>Caproiciproducens sp. nov. isolated from feces of cow.</title>
        <authorList>
            <person name="Choi J.-Y."/>
        </authorList>
    </citation>
    <scope>NUCLEOTIDE SEQUENCE [LARGE SCALE GENOMIC DNA]</scope>
    <source>
        <strain evidence="1 2">AGMB10547</strain>
    </source>
</reference>
<sequence>MKLFIKNHLFKMVACDQDGRPLYHIKGNPLSPKKVIAAKDKVLYCTDIISMEPHHSDEEIPAREYIVRKKSDNREPVITATVNYENSESKKRRNFPHKLPRAERLKVQIKDAGPSNMTIQRQKDGSCVFYNQQNQPVGTLSEYRPLRGYALESSFIADGGLLCALFVLTRYMAQEEELIVV</sequence>
<accession>A0ABS7DJL0</accession>